<name>A0A6V7WKY3_MELEN</name>
<comment type="caution">
    <text evidence="1">The sequence shown here is derived from an EMBL/GenBank/DDBJ whole genome shotgun (WGS) entry which is preliminary data.</text>
</comment>
<sequence length="220" mass="26135">MLPFRQCSKATDHKENLSKRLICCMIKHPFQITFHGKQVKMNAYLSKLSKISVLGTPIHKNCKNGFLNLIIISTNNLFKYILAQIYEQNSQKRQNKYSLEDNFNKVLGNNDNIIDDFEKFKVLKNKLHLLLKELVSVTDNWSSINLRNEIKIDYDIEIDVVRSKLHSKRLALIITKRRWDQMRQKQQKRILFSLLSKYFVESRFIQLYKIKENQLKMIGV</sequence>
<organism evidence="1 2">
    <name type="scientific">Meloidogyne enterolobii</name>
    <name type="common">Root-knot nematode worm</name>
    <name type="synonym">Meloidogyne mayaguensis</name>
    <dbReference type="NCBI Taxonomy" id="390850"/>
    <lineage>
        <taxon>Eukaryota</taxon>
        <taxon>Metazoa</taxon>
        <taxon>Ecdysozoa</taxon>
        <taxon>Nematoda</taxon>
        <taxon>Chromadorea</taxon>
        <taxon>Rhabditida</taxon>
        <taxon>Tylenchina</taxon>
        <taxon>Tylenchomorpha</taxon>
        <taxon>Tylenchoidea</taxon>
        <taxon>Meloidogynidae</taxon>
        <taxon>Meloidogyninae</taxon>
        <taxon>Meloidogyne</taxon>
    </lineage>
</organism>
<dbReference type="Proteomes" id="UP000580250">
    <property type="component" value="Unassembled WGS sequence"/>
</dbReference>
<dbReference type="EMBL" id="CAJEWN010000649">
    <property type="protein sequence ID" value="CAD2187668.1"/>
    <property type="molecule type" value="Genomic_DNA"/>
</dbReference>
<protein>
    <submittedName>
        <fullName evidence="1">Uncharacterized protein</fullName>
    </submittedName>
</protein>
<accession>A0A6V7WKY3</accession>
<evidence type="ECO:0000313" key="2">
    <source>
        <dbReference type="Proteomes" id="UP000580250"/>
    </source>
</evidence>
<evidence type="ECO:0000313" key="1">
    <source>
        <dbReference type="EMBL" id="CAD2187668.1"/>
    </source>
</evidence>
<gene>
    <name evidence="1" type="ORF">MENT_LOCUS40267</name>
</gene>
<proteinExistence type="predicted"/>
<dbReference type="AlphaFoldDB" id="A0A6V7WKY3"/>
<reference evidence="1 2" key="1">
    <citation type="submission" date="2020-08" db="EMBL/GenBank/DDBJ databases">
        <authorList>
            <person name="Koutsovoulos G."/>
            <person name="Danchin GJ E."/>
        </authorList>
    </citation>
    <scope>NUCLEOTIDE SEQUENCE [LARGE SCALE GENOMIC DNA]</scope>
</reference>